<proteinExistence type="predicted"/>
<accession>A0AAD5LEZ7</accession>
<feature type="compositionally biased region" description="Polar residues" evidence="2">
    <location>
        <begin position="1118"/>
        <end position="1144"/>
    </location>
</feature>
<feature type="region of interest" description="Disordered" evidence="2">
    <location>
        <begin position="646"/>
        <end position="676"/>
    </location>
</feature>
<evidence type="ECO:0000256" key="2">
    <source>
        <dbReference type="SAM" id="MobiDB-lite"/>
    </source>
</evidence>
<dbReference type="PANTHER" id="PTHR34491:SF74">
    <property type="entry name" value="DUF4456 DOMAIN-CONTAINING PROTEIN"/>
    <property type="match status" value="1"/>
</dbReference>
<feature type="compositionally biased region" description="Polar residues" evidence="2">
    <location>
        <begin position="808"/>
        <end position="824"/>
    </location>
</feature>
<feature type="compositionally biased region" description="Low complexity" evidence="2">
    <location>
        <begin position="498"/>
        <end position="508"/>
    </location>
</feature>
<dbReference type="InterPro" id="IPR007084">
    <property type="entry name" value="BRICHOS_dom"/>
</dbReference>
<organism evidence="4 5">
    <name type="scientific">Daphnia sinensis</name>
    <dbReference type="NCBI Taxonomy" id="1820382"/>
    <lineage>
        <taxon>Eukaryota</taxon>
        <taxon>Metazoa</taxon>
        <taxon>Ecdysozoa</taxon>
        <taxon>Arthropoda</taxon>
        <taxon>Crustacea</taxon>
        <taxon>Branchiopoda</taxon>
        <taxon>Diplostraca</taxon>
        <taxon>Cladocera</taxon>
        <taxon>Anomopoda</taxon>
        <taxon>Daphniidae</taxon>
        <taxon>Daphnia</taxon>
        <taxon>Daphnia similis group</taxon>
    </lineage>
</organism>
<reference evidence="4 5" key="1">
    <citation type="submission" date="2022-05" db="EMBL/GenBank/DDBJ databases">
        <title>A multi-omics perspective on studying reproductive biology in Daphnia sinensis.</title>
        <authorList>
            <person name="Jia J."/>
        </authorList>
    </citation>
    <scope>NUCLEOTIDE SEQUENCE [LARGE SCALE GENOMIC DNA]</scope>
    <source>
        <strain evidence="4 5">WSL</strain>
    </source>
</reference>
<dbReference type="Proteomes" id="UP000820818">
    <property type="component" value="Linkage Group LG3"/>
</dbReference>
<keyword evidence="5" id="KW-1185">Reference proteome</keyword>
<feature type="compositionally biased region" description="Low complexity" evidence="2">
    <location>
        <begin position="546"/>
        <end position="577"/>
    </location>
</feature>
<feature type="region of interest" description="Disordered" evidence="2">
    <location>
        <begin position="953"/>
        <end position="1095"/>
    </location>
</feature>
<sequence length="1278" mass="143763">MRRANRPPNGVFLAGLVGLAVLFTCGFISTTVSAQLENEESSLPDEMMTIHKVGRRRIPVRVRINHEEETIWSVPVSTHGDHHQLETLYDFKSGIAVYRAEGENICYVEQLVDLSFDQLLKAIKEQSLHEVFVRQAPRTLYIVNATTEPTDVRLNAICEGREIHMLISDPEQAIQPIQENSETSKVRSKRSANPWQPTSSSAWAKATLDSAESRTNGNGYAQAYSNLGESHDSSYAPTKNHRRLEATSASGTFARRPDTRNLESSSDGQLQQGRQMSQFSFQQSFQSPEKGHSMPSFSSPSMMGSPPSERSGLSNSFSSSSSSFSHSSLMDASDLQAMMMPVGRPMPQGNTKGPGKGPVAWTGPIPRDATVTQEAGSSQLTYTWKVQDANGYSTTHWYTGPLGPDRTPIRIQMPSELDVGGPSPSILGGGRRPVSSWTGPIPRDATVTQTAGSNQKTYTWKVTDANGYTTTHWYSGPLGPDRVPIQLGFDSDLTASIPQQPQPQLQQPAHRRVAESRTVQQQQQQQSIIQQQQQQQSVIQQQQQQQQRVSQPQHPRRVVYQQPQQPQQLQPQQPQQPDFQHMVGQVERQQVQQQVHQVQERQQQSSTSQSTSRVLQQQKQQQEQPRRVALEEQRRVAMELEQQRRAAALEEQQRQAAARQEEEERQQELARQREQKLEEERRRVALEEQQRRAALEEQQRRAAAEEKQRREEQQRREAMEEQERKQQLIRQREQQLQQQRIEQQRIEQQRIEQQRVEQQRIEQQRIEQQRRAELEEYERQQMKRQQAKRQQEEEQRVAMQEYERQQEVYHQQKQSHQMTSHQSINKEQVVHQEQVAPGDGHMMEESTMLKIMEEQQQEKSHQAAAGEEHHRREHHWTVGNRNGNGGRHSVATQQHQQSQQQSSSHGSSTSVNSQREFARRSHRDSTQAHQTEGHAPCDTCQQLNQLEGDIKDLFSKPSLRPSGRADIPIEHDHEPEVHRPELGGETELGMEGPEMETQPGPVAPYQPERQPEPYVPEPYQPEPELEHHVPEPESLPDTEPGYLPEPTDVGATGGEPVEYEETDQVICEEDEQQGQPGDQDYGTTGGCGGGPSMTATSSIFEHQVSMISVPIPAMIDHVTSSNSRSGTFMSSHHQTANQPSSPSGQPLPARQQPQPGPAQMPQPKLVSGSKHVTSSSYSKTYISSGFVPIGSQPANVQPQPAIMMPSLSSPSMSSSSLLSSSMSASSLSSSNKGSSSSSTVCQASGYTKKCQIVYGPVKRTKICEMVPIESTGNCCSIC</sequence>
<feature type="compositionally biased region" description="Polar residues" evidence="2">
    <location>
        <begin position="191"/>
        <end position="202"/>
    </location>
</feature>
<feature type="compositionally biased region" description="Low complexity" evidence="2">
    <location>
        <begin position="1203"/>
        <end position="1238"/>
    </location>
</feature>
<evidence type="ECO:0000259" key="3">
    <source>
        <dbReference type="SMART" id="SM01039"/>
    </source>
</evidence>
<gene>
    <name evidence="4" type="ORF">GHT06_012463</name>
</gene>
<feature type="compositionally biased region" description="Low complexity" evidence="2">
    <location>
        <begin position="983"/>
        <end position="997"/>
    </location>
</feature>
<feature type="compositionally biased region" description="Polar residues" evidence="2">
    <location>
        <begin position="213"/>
        <end position="237"/>
    </location>
</feature>
<feature type="region of interest" description="Disordered" evidence="2">
    <location>
        <begin position="1117"/>
        <end position="1171"/>
    </location>
</feature>
<dbReference type="PANTHER" id="PTHR34491">
    <property type="entry name" value="A-TYPE INCLUSION PROTEIN, PUTATIVE-RELATED"/>
    <property type="match status" value="1"/>
</dbReference>
<feature type="region of interest" description="Disordered" evidence="2">
    <location>
        <begin position="546"/>
        <end position="629"/>
    </location>
</feature>
<feature type="compositionally biased region" description="Low complexity" evidence="2">
    <location>
        <begin position="893"/>
        <end position="914"/>
    </location>
</feature>
<feature type="region of interest" description="Disordered" evidence="2">
    <location>
        <begin position="1197"/>
        <end position="1241"/>
    </location>
</feature>
<feature type="domain" description="BRICHOS" evidence="3">
    <location>
        <begin position="79"/>
        <end position="166"/>
    </location>
</feature>
<feature type="region of interest" description="Disordered" evidence="2">
    <location>
        <begin position="691"/>
        <end position="726"/>
    </location>
</feature>
<feature type="region of interest" description="Disordered" evidence="2">
    <location>
        <begin position="340"/>
        <end position="366"/>
    </location>
</feature>
<evidence type="ECO:0000313" key="5">
    <source>
        <dbReference type="Proteomes" id="UP000820818"/>
    </source>
</evidence>
<feature type="compositionally biased region" description="Basic and acidic residues" evidence="2">
    <location>
        <begin position="916"/>
        <end position="926"/>
    </location>
</feature>
<feature type="compositionally biased region" description="Low complexity" evidence="2">
    <location>
        <begin position="585"/>
        <end position="623"/>
    </location>
</feature>
<keyword evidence="1" id="KW-1015">Disulfide bond</keyword>
<dbReference type="AlphaFoldDB" id="A0AAD5LEZ7"/>
<feature type="compositionally biased region" description="Acidic residues" evidence="2">
    <location>
        <begin position="1057"/>
        <end position="1072"/>
    </location>
</feature>
<feature type="compositionally biased region" description="Low complexity" evidence="2">
    <location>
        <begin position="271"/>
        <end position="328"/>
    </location>
</feature>
<feature type="compositionally biased region" description="Basic and acidic residues" evidence="2">
    <location>
        <begin position="853"/>
        <end position="870"/>
    </location>
</feature>
<evidence type="ECO:0000313" key="4">
    <source>
        <dbReference type="EMBL" id="KAI9561505.1"/>
    </source>
</evidence>
<feature type="region of interest" description="Disordered" evidence="2">
    <location>
        <begin position="493"/>
        <end position="519"/>
    </location>
</feature>
<feature type="compositionally biased region" description="Basic and acidic residues" evidence="2">
    <location>
        <begin position="967"/>
        <end position="982"/>
    </location>
</feature>
<feature type="region of interest" description="Disordered" evidence="2">
    <location>
        <begin position="853"/>
        <end position="936"/>
    </location>
</feature>
<evidence type="ECO:0000256" key="1">
    <source>
        <dbReference type="ARBA" id="ARBA00023157"/>
    </source>
</evidence>
<name>A0AAD5LEZ7_9CRUS</name>
<dbReference type="EMBL" id="WJBH02000003">
    <property type="protein sequence ID" value="KAI9561505.1"/>
    <property type="molecule type" value="Genomic_DNA"/>
</dbReference>
<dbReference type="SMART" id="SM01039">
    <property type="entry name" value="BRICHOS"/>
    <property type="match status" value="1"/>
</dbReference>
<feature type="region of interest" description="Disordered" evidence="2">
    <location>
        <begin position="804"/>
        <end position="824"/>
    </location>
</feature>
<comment type="caution">
    <text evidence="4">The sequence shown here is derived from an EMBL/GenBank/DDBJ whole genome shotgun (WGS) entry which is preliminary data.</text>
</comment>
<feature type="compositionally biased region" description="Low complexity" evidence="2">
    <location>
        <begin position="1073"/>
        <end position="1082"/>
    </location>
</feature>
<feature type="region of interest" description="Disordered" evidence="2">
    <location>
        <begin position="169"/>
        <end position="328"/>
    </location>
</feature>
<protein>
    <recommendedName>
        <fullName evidence="3">BRICHOS domain-containing protein</fullName>
    </recommendedName>
</protein>